<protein>
    <submittedName>
        <fullName evidence="2">Uncharacterized protein</fullName>
    </submittedName>
</protein>
<organism evidence="2 3">
    <name type="scientific">Rubroshorea leprosula</name>
    <dbReference type="NCBI Taxonomy" id="152421"/>
    <lineage>
        <taxon>Eukaryota</taxon>
        <taxon>Viridiplantae</taxon>
        <taxon>Streptophyta</taxon>
        <taxon>Embryophyta</taxon>
        <taxon>Tracheophyta</taxon>
        <taxon>Spermatophyta</taxon>
        <taxon>Magnoliopsida</taxon>
        <taxon>eudicotyledons</taxon>
        <taxon>Gunneridae</taxon>
        <taxon>Pentapetalae</taxon>
        <taxon>rosids</taxon>
        <taxon>malvids</taxon>
        <taxon>Malvales</taxon>
        <taxon>Dipterocarpaceae</taxon>
        <taxon>Rubroshorea</taxon>
    </lineage>
</organism>
<feature type="transmembrane region" description="Helical" evidence="1">
    <location>
        <begin position="12"/>
        <end position="34"/>
    </location>
</feature>
<dbReference type="AlphaFoldDB" id="A0AAV5HXM2"/>
<gene>
    <name evidence="2" type="ORF">SLEP1_g7200</name>
</gene>
<dbReference type="Proteomes" id="UP001054252">
    <property type="component" value="Unassembled WGS sequence"/>
</dbReference>
<keyword evidence="1" id="KW-1133">Transmembrane helix</keyword>
<keyword evidence="1" id="KW-0812">Transmembrane</keyword>
<name>A0AAV5HXM2_9ROSI</name>
<accession>A0AAV5HXM2</accession>
<evidence type="ECO:0000313" key="2">
    <source>
        <dbReference type="EMBL" id="GKU93623.1"/>
    </source>
</evidence>
<feature type="transmembrane region" description="Helical" evidence="1">
    <location>
        <begin position="46"/>
        <end position="73"/>
    </location>
</feature>
<comment type="caution">
    <text evidence="2">The sequence shown here is derived from an EMBL/GenBank/DDBJ whole genome shotgun (WGS) entry which is preliminary data.</text>
</comment>
<reference evidence="2 3" key="1">
    <citation type="journal article" date="2021" name="Commun. Biol.">
        <title>The genome of Shorea leprosula (Dipterocarpaceae) highlights the ecological relevance of drought in aseasonal tropical rainforests.</title>
        <authorList>
            <person name="Ng K.K.S."/>
            <person name="Kobayashi M.J."/>
            <person name="Fawcett J.A."/>
            <person name="Hatakeyama M."/>
            <person name="Paape T."/>
            <person name="Ng C.H."/>
            <person name="Ang C.C."/>
            <person name="Tnah L.H."/>
            <person name="Lee C.T."/>
            <person name="Nishiyama T."/>
            <person name="Sese J."/>
            <person name="O'Brien M.J."/>
            <person name="Copetti D."/>
            <person name="Mohd Noor M.I."/>
            <person name="Ong R.C."/>
            <person name="Putra M."/>
            <person name="Sireger I.Z."/>
            <person name="Indrioko S."/>
            <person name="Kosugi Y."/>
            <person name="Izuno A."/>
            <person name="Isagi Y."/>
            <person name="Lee S.L."/>
            <person name="Shimizu K.K."/>
        </authorList>
    </citation>
    <scope>NUCLEOTIDE SEQUENCE [LARGE SCALE GENOMIC DNA]</scope>
    <source>
        <strain evidence="2">214</strain>
    </source>
</reference>
<dbReference type="EMBL" id="BPVZ01000007">
    <property type="protein sequence ID" value="GKU93623.1"/>
    <property type="molecule type" value="Genomic_DNA"/>
</dbReference>
<keyword evidence="3" id="KW-1185">Reference proteome</keyword>
<keyword evidence="1" id="KW-0472">Membrane</keyword>
<sequence length="127" mass="14117">MQPQKSSNHGFRLGSILIHSLWITGVGLVIFRLASANTQTVVYVEFLAILGTILATSPWVILLLVSTGIIFLYKAKLHDFTWLVRLPSGESSIVDEGTADHHRAGRTIVIIDQISDPHLKRNKTARF</sequence>
<proteinExistence type="predicted"/>
<evidence type="ECO:0000313" key="3">
    <source>
        <dbReference type="Proteomes" id="UP001054252"/>
    </source>
</evidence>
<evidence type="ECO:0000256" key="1">
    <source>
        <dbReference type="SAM" id="Phobius"/>
    </source>
</evidence>